<gene>
    <name evidence="3" type="ORF">SAMN04488029_2098</name>
</gene>
<feature type="transmembrane region" description="Helical" evidence="1">
    <location>
        <begin position="287"/>
        <end position="304"/>
    </location>
</feature>
<keyword evidence="1" id="KW-0812">Transmembrane</keyword>
<dbReference type="EMBL" id="FWYF01000002">
    <property type="protein sequence ID" value="SMD34611.1"/>
    <property type="molecule type" value="Genomic_DNA"/>
</dbReference>
<feature type="transmembrane region" description="Helical" evidence="1">
    <location>
        <begin position="108"/>
        <end position="130"/>
    </location>
</feature>
<organism evidence="3 4">
    <name type="scientific">Reichenbachiella faecimaris</name>
    <dbReference type="NCBI Taxonomy" id="692418"/>
    <lineage>
        <taxon>Bacteria</taxon>
        <taxon>Pseudomonadati</taxon>
        <taxon>Bacteroidota</taxon>
        <taxon>Cytophagia</taxon>
        <taxon>Cytophagales</taxon>
        <taxon>Reichenbachiellaceae</taxon>
        <taxon>Reichenbachiella</taxon>
    </lineage>
</organism>
<reference evidence="3 4" key="1">
    <citation type="submission" date="2017-04" db="EMBL/GenBank/DDBJ databases">
        <authorList>
            <person name="Afonso C.L."/>
            <person name="Miller P.J."/>
            <person name="Scott M.A."/>
            <person name="Spackman E."/>
            <person name="Goraichik I."/>
            <person name="Dimitrov K.M."/>
            <person name="Suarez D.L."/>
            <person name="Swayne D.E."/>
        </authorList>
    </citation>
    <scope>NUCLEOTIDE SEQUENCE [LARGE SCALE GENOMIC DNA]</scope>
    <source>
        <strain evidence="3 4">DSM 26133</strain>
    </source>
</reference>
<evidence type="ECO:0000313" key="3">
    <source>
        <dbReference type="EMBL" id="SMD34611.1"/>
    </source>
</evidence>
<dbReference type="OrthoDB" id="1522859at2"/>
<dbReference type="STRING" id="692418.SAMN04488029_2098"/>
<protein>
    <submittedName>
        <fullName evidence="3">Signal transducer regulating beta-lactamase production, contains metallopeptidase domain</fullName>
    </submittedName>
</protein>
<dbReference type="InterPro" id="IPR052173">
    <property type="entry name" value="Beta-lactam_resp_regulator"/>
</dbReference>
<dbReference type="Pfam" id="PF05569">
    <property type="entry name" value="Peptidase_M56"/>
    <property type="match status" value="1"/>
</dbReference>
<feature type="transmembrane region" description="Helical" evidence="1">
    <location>
        <begin position="37"/>
        <end position="54"/>
    </location>
</feature>
<dbReference type="PANTHER" id="PTHR34978">
    <property type="entry name" value="POSSIBLE SENSOR-TRANSDUCER PROTEIN BLAR"/>
    <property type="match status" value="1"/>
</dbReference>
<evidence type="ECO:0000259" key="2">
    <source>
        <dbReference type="Pfam" id="PF05569"/>
    </source>
</evidence>
<keyword evidence="1" id="KW-1133">Transmembrane helix</keyword>
<dbReference type="InterPro" id="IPR008756">
    <property type="entry name" value="Peptidase_M56"/>
</dbReference>
<evidence type="ECO:0000256" key="1">
    <source>
        <dbReference type="SAM" id="Phobius"/>
    </source>
</evidence>
<keyword evidence="4" id="KW-1185">Reference proteome</keyword>
<sequence>MDKFIWYLMESSVMLTCLYALYVLILRKETFFSLNRFYLIGIVLFSLVFPLLSFDFNPAPVAQLPIQEISKARVTYYDAFAEWTYVHTSAAPVATSPTRFSEINWGEVALWTLIGLYLIGVVVCLSRTAWTVQWIYGLIRRHAVETHEGVQVVKMKNQMAPFSFLNFVFVHEEIMGTAEFDYILAHERTHVQQRHAADLIFVQLLAAFFWFNPVIWRLIKSLKTTHEYIADNHIINKGYSLVEYQTLLLRQLISNNSYGLVHNFNLSFIKKRITMMKNKKSGGFGKVKVAAALVFTLVFGIVMIQCNSAMDEQTPITTSEKAISNNFSDGVNLPVITGREGVYYASESDLLNFTVVNDKLTIDGVEHEVDEIAKVITASGLTSNGIIALRVDRDQKMEMIRAIQTELRKANRRKVLQLGQSSLGQVVESPMLLPPMPGQSFPGSPEMPKIDDAYAKEHDIDILKIFLGKHADLTHQKNVYDFVKDQMAKGKSNYVVSTKFSNSDSYGTYLKNWVYIQEGFNKIYQERSQAMFGKNYLELNKDIPEEKTQYDAVRKGIPRAISLAEQEGDC</sequence>
<evidence type="ECO:0000313" key="4">
    <source>
        <dbReference type="Proteomes" id="UP000192472"/>
    </source>
</evidence>
<dbReference type="AlphaFoldDB" id="A0A1W2GDE1"/>
<dbReference type="CDD" id="cd07341">
    <property type="entry name" value="M56_BlaR1_MecR1_like"/>
    <property type="match status" value="1"/>
</dbReference>
<keyword evidence="1" id="KW-0472">Membrane</keyword>
<dbReference type="RefSeq" id="WP_084372769.1">
    <property type="nucleotide sequence ID" value="NZ_FWYF01000002.1"/>
</dbReference>
<name>A0A1W2GDE1_REIFA</name>
<dbReference type="Proteomes" id="UP000192472">
    <property type="component" value="Unassembled WGS sequence"/>
</dbReference>
<proteinExistence type="predicted"/>
<feature type="transmembrane region" description="Helical" evidence="1">
    <location>
        <begin position="6"/>
        <end position="25"/>
    </location>
</feature>
<feature type="transmembrane region" description="Helical" evidence="1">
    <location>
        <begin position="196"/>
        <end position="219"/>
    </location>
</feature>
<dbReference type="PANTHER" id="PTHR34978:SF3">
    <property type="entry name" value="SLR0241 PROTEIN"/>
    <property type="match status" value="1"/>
</dbReference>
<accession>A0A1W2GDE1</accession>
<feature type="domain" description="Peptidase M56" evidence="2">
    <location>
        <begin position="8"/>
        <end position="275"/>
    </location>
</feature>